<evidence type="ECO:0000313" key="3">
    <source>
        <dbReference type="Proteomes" id="UP000231070"/>
    </source>
</evidence>
<dbReference type="InterPro" id="IPR010982">
    <property type="entry name" value="Lambda_DNA-bd_dom_sf"/>
</dbReference>
<dbReference type="CDD" id="cd00093">
    <property type="entry name" value="HTH_XRE"/>
    <property type="match status" value="1"/>
</dbReference>
<dbReference type="AlphaFoldDB" id="A0A2G9WS62"/>
<organism evidence="2 3">
    <name type="scientific">Pleomorphomonas carboxyditropha</name>
    <dbReference type="NCBI Taxonomy" id="2023338"/>
    <lineage>
        <taxon>Bacteria</taxon>
        <taxon>Pseudomonadati</taxon>
        <taxon>Pseudomonadota</taxon>
        <taxon>Alphaproteobacteria</taxon>
        <taxon>Hyphomicrobiales</taxon>
        <taxon>Pleomorphomonadaceae</taxon>
        <taxon>Pleomorphomonas</taxon>
    </lineage>
</organism>
<dbReference type="RefSeq" id="WP_100082307.1">
    <property type="nucleotide sequence ID" value="NZ_NQVN01000017.1"/>
</dbReference>
<dbReference type="EMBL" id="NQVN01000017">
    <property type="protein sequence ID" value="PIO97548.1"/>
    <property type="molecule type" value="Genomic_DNA"/>
</dbReference>
<dbReference type="SMART" id="SM00530">
    <property type="entry name" value="HTH_XRE"/>
    <property type="match status" value="1"/>
</dbReference>
<proteinExistence type="predicted"/>
<accession>A0A2G9WS62</accession>
<comment type="caution">
    <text evidence="2">The sequence shown here is derived from an EMBL/GenBank/DDBJ whole genome shotgun (WGS) entry which is preliminary data.</text>
</comment>
<gene>
    <name evidence="2" type="ORF">CJ014_20105</name>
</gene>
<sequence>MNAQYLTTPSGERMVVIPEAEYERLVATAEDAADRAVVADFRRRLAVGEEELVSDEIVGRLLAGDNPVRVWREHRGLSVSALAAKAGIGQPYLSEIEAGKKEGGIGTMKKLAAALGVAIDDLV</sequence>
<reference evidence="2 3" key="1">
    <citation type="submission" date="2017-08" db="EMBL/GenBank/DDBJ databases">
        <title>Pleomorphomonas carboxidotrophicus sp. nov., a new mesophilic hydrogenogenic carboxidotroph.</title>
        <authorList>
            <person name="Esquivel-Elizondo S."/>
            <person name="Krajmalnik-Brown R."/>
            <person name="Maldonado J."/>
        </authorList>
    </citation>
    <scope>NUCLEOTIDE SEQUENCE [LARGE SCALE GENOMIC DNA]</scope>
    <source>
        <strain evidence="2 3">SVCO-16</strain>
    </source>
</reference>
<dbReference type="InterPro" id="IPR001387">
    <property type="entry name" value="Cro/C1-type_HTH"/>
</dbReference>
<dbReference type="Pfam" id="PF01381">
    <property type="entry name" value="HTH_3"/>
    <property type="match status" value="1"/>
</dbReference>
<dbReference type="Proteomes" id="UP000231070">
    <property type="component" value="Unassembled WGS sequence"/>
</dbReference>
<dbReference type="Gene3D" id="1.10.260.40">
    <property type="entry name" value="lambda repressor-like DNA-binding domains"/>
    <property type="match status" value="1"/>
</dbReference>
<dbReference type="PROSITE" id="PS50943">
    <property type="entry name" value="HTH_CROC1"/>
    <property type="match status" value="1"/>
</dbReference>
<protein>
    <submittedName>
        <fullName evidence="2">Transcriptional regulator</fullName>
    </submittedName>
</protein>
<dbReference type="OrthoDB" id="407979at2"/>
<evidence type="ECO:0000313" key="2">
    <source>
        <dbReference type="EMBL" id="PIO97548.1"/>
    </source>
</evidence>
<keyword evidence="3" id="KW-1185">Reference proteome</keyword>
<evidence type="ECO:0000259" key="1">
    <source>
        <dbReference type="PROSITE" id="PS50943"/>
    </source>
</evidence>
<dbReference type="SUPFAM" id="SSF47413">
    <property type="entry name" value="lambda repressor-like DNA-binding domains"/>
    <property type="match status" value="1"/>
</dbReference>
<name>A0A2G9WS62_9HYPH</name>
<feature type="domain" description="HTH cro/C1-type" evidence="1">
    <location>
        <begin position="68"/>
        <end position="122"/>
    </location>
</feature>
<dbReference type="GO" id="GO:0003677">
    <property type="term" value="F:DNA binding"/>
    <property type="evidence" value="ECO:0007669"/>
    <property type="project" value="InterPro"/>
</dbReference>